<dbReference type="InParanoid" id="A0A0V1AN32"/>
<dbReference type="OrthoDB" id="5932569at2759"/>
<accession>A0A0V1AN32</accession>
<evidence type="ECO:0000313" key="2">
    <source>
        <dbReference type="EMBL" id="KRY25978.1"/>
    </source>
</evidence>
<name>A0A0V1AN32_TRISP</name>
<feature type="compositionally biased region" description="Polar residues" evidence="1">
    <location>
        <begin position="28"/>
        <end position="46"/>
    </location>
</feature>
<evidence type="ECO:0000313" key="3">
    <source>
        <dbReference type="Proteomes" id="UP000054776"/>
    </source>
</evidence>
<gene>
    <name evidence="2" type="ORF">T01_1842</name>
</gene>
<dbReference type="AlphaFoldDB" id="A0A0V1AN32"/>
<organism evidence="2 3">
    <name type="scientific">Trichinella spiralis</name>
    <name type="common">Trichina worm</name>
    <dbReference type="NCBI Taxonomy" id="6334"/>
    <lineage>
        <taxon>Eukaryota</taxon>
        <taxon>Metazoa</taxon>
        <taxon>Ecdysozoa</taxon>
        <taxon>Nematoda</taxon>
        <taxon>Enoplea</taxon>
        <taxon>Dorylaimia</taxon>
        <taxon>Trichinellida</taxon>
        <taxon>Trichinellidae</taxon>
        <taxon>Trichinella</taxon>
    </lineage>
</organism>
<protein>
    <submittedName>
        <fullName evidence="2">Uncharacterized protein</fullName>
    </submittedName>
</protein>
<evidence type="ECO:0000256" key="1">
    <source>
        <dbReference type="SAM" id="MobiDB-lite"/>
    </source>
</evidence>
<comment type="caution">
    <text evidence="2">The sequence shown here is derived from an EMBL/GenBank/DDBJ whole genome shotgun (WGS) entry which is preliminary data.</text>
</comment>
<feature type="region of interest" description="Disordered" evidence="1">
    <location>
        <begin position="18"/>
        <end position="46"/>
    </location>
</feature>
<proteinExistence type="predicted"/>
<reference evidence="2 3" key="1">
    <citation type="submission" date="2015-01" db="EMBL/GenBank/DDBJ databases">
        <title>Evolution of Trichinella species and genotypes.</title>
        <authorList>
            <person name="Korhonen P.K."/>
            <person name="Edoardo P."/>
            <person name="Giuseppe L.R."/>
            <person name="Gasser R.B."/>
        </authorList>
    </citation>
    <scope>NUCLEOTIDE SEQUENCE [LARGE SCALE GENOMIC DNA]</scope>
    <source>
        <strain evidence="2">ISS3</strain>
    </source>
</reference>
<dbReference type="Proteomes" id="UP000054776">
    <property type="component" value="Unassembled WGS sequence"/>
</dbReference>
<keyword evidence="3" id="KW-1185">Reference proteome</keyword>
<dbReference type="EMBL" id="JYDH01000640">
    <property type="protein sequence ID" value="KRY25978.1"/>
    <property type="molecule type" value="Genomic_DNA"/>
</dbReference>
<sequence length="103" mass="11875">MDGPEDYGYEREGAGYGKSRWARRPSAQLATRSGGSRRNSSKISPRSLFSLTPNMIAWHGIFQMLDRVSFCSRRPLFTNETRPMKLAMRKARRSEENLSRTFL</sequence>